<accession>A0AAW6M937</accession>
<dbReference type="AlphaFoldDB" id="A0AAW6M937"/>
<gene>
    <name evidence="1" type="ORF">PZH42_24600</name>
</gene>
<name>A0AAW6M937_9BACE</name>
<dbReference type="EMBL" id="JARFID010000041">
    <property type="protein sequence ID" value="MDE8697285.1"/>
    <property type="molecule type" value="Genomic_DNA"/>
</dbReference>
<comment type="caution">
    <text evidence="1">The sequence shown here is derived from an EMBL/GenBank/DDBJ whole genome shotgun (WGS) entry which is preliminary data.</text>
</comment>
<proteinExistence type="predicted"/>
<protein>
    <submittedName>
        <fullName evidence="1">Uncharacterized protein</fullName>
    </submittedName>
</protein>
<reference evidence="1" key="1">
    <citation type="submission" date="2023-03" db="EMBL/GenBank/DDBJ databases">
        <title>DFI Biobank Strains.</title>
        <authorList>
            <person name="Mostad J."/>
            <person name="Paddock L."/>
            <person name="Medina S."/>
            <person name="Waligurski E."/>
            <person name="Barat B."/>
            <person name="Smith R."/>
            <person name="Burgo V."/>
            <person name="Metcalfe C."/>
            <person name="Woodson C."/>
            <person name="Sundararajan A."/>
            <person name="Ramaswamy R."/>
            <person name="Lin H."/>
            <person name="Pamer E.G."/>
        </authorList>
    </citation>
    <scope>NUCLEOTIDE SEQUENCE</scope>
    <source>
        <strain evidence="1">DFI.9.5</strain>
    </source>
</reference>
<organism evidence="1 2">
    <name type="scientific">Bacteroides cellulosilyticus</name>
    <dbReference type="NCBI Taxonomy" id="246787"/>
    <lineage>
        <taxon>Bacteria</taxon>
        <taxon>Pseudomonadati</taxon>
        <taxon>Bacteroidota</taxon>
        <taxon>Bacteroidia</taxon>
        <taxon>Bacteroidales</taxon>
        <taxon>Bacteroidaceae</taxon>
        <taxon>Bacteroides</taxon>
    </lineage>
</organism>
<sequence>MENKFEYLRIDGRDQLPAPWSDYPVLTEYETVAVYRNGRDYLDALVGQQDGWWTSGVHMEVDGSGGGFNPGRKWGQFSTRENALLWALGWMLSHEKLQGAARQAVLGRIDNIRQLKLF</sequence>
<evidence type="ECO:0000313" key="1">
    <source>
        <dbReference type="EMBL" id="MDE8697285.1"/>
    </source>
</evidence>
<evidence type="ECO:0000313" key="2">
    <source>
        <dbReference type="Proteomes" id="UP001221924"/>
    </source>
</evidence>
<dbReference type="Proteomes" id="UP001221924">
    <property type="component" value="Unassembled WGS sequence"/>
</dbReference>